<evidence type="ECO:0000313" key="2">
    <source>
        <dbReference type="Proteomes" id="UP000198999"/>
    </source>
</evidence>
<protein>
    <submittedName>
        <fullName evidence="1">Uncharacterized protein</fullName>
    </submittedName>
</protein>
<dbReference type="AlphaFoldDB" id="A0A1H9LAB0"/>
<evidence type="ECO:0000313" key="1">
    <source>
        <dbReference type="EMBL" id="SER08248.1"/>
    </source>
</evidence>
<dbReference type="EMBL" id="FOFN01000005">
    <property type="protein sequence ID" value="SER08248.1"/>
    <property type="molecule type" value="Genomic_DNA"/>
</dbReference>
<name>A0A1H9LAB0_9FLAO</name>
<organism evidence="1 2">
    <name type="scientific">Hyunsoonleella jejuensis</name>
    <dbReference type="NCBI Taxonomy" id="419940"/>
    <lineage>
        <taxon>Bacteria</taxon>
        <taxon>Pseudomonadati</taxon>
        <taxon>Bacteroidota</taxon>
        <taxon>Flavobacteriia</taxon>
        <taxon>Flavobacteriales</taxon>
        <taxon>Flavobacteriaceae</taxon>
    </lineage>
</organism>
<sequence length="154" mass="17906">MTEKLTNEQFTETAFIFEKANGNSHSEYEKRIIAESELTKFKPTDLEKIIVDGLNSGIYENEEERVSGYWSLSKIGNQNLISEFKKWLRTELENENGIAVFQILVALDRLDEPAFNKNRTGRGADETELNLRDAKEYLNKNSAQQRTELKNKYY</sequence>
<reference evidence="1 2" key="1">
    <citation type="submission" date="2016-10" db="EMBL/GenBank/DDBJ databases">
        <authorList>
            <person name="de Groot N.N."/>
        </authorList>
    </citation>
    <scope>NUCLEOTIDE SEQUENCE [LARGE SCALE GENOMIC DNA]</scope>
    <source>
        <strain evidence="1 2">DSM 21035</strain>
    </source>
</reference>
<gene>
    <name evidence="1" type="ORF">SAMN05421824_2998</name>
</gene>
<accession>A0A1H9LAB0</accession>
<dbReference type="Proteomes" id="UP000198999">
    <property type="component" value="Unassembled WGS sequence"/>
</dbReference>
<proteinExistence type="predicted"/>
<dbReference type="OrthoDB" id="1437392at2"/>
<dbReference type="RefSeq" id="WP_092581019.1">
    <property type="nucleotide sequence ID" value="NZ_FOFN01000005.1"/>
</dbReference>
<keyword evidence="2" id="KW-1185">Reference proteome</keyword>